<reference evidence="1" key="1">
    <citation type="submission" date="2016-03" db="EMBL/GenBank/DDBJ databases">
        <title>Mechanisms controlling the formation of the plant cell surface in tip-growing cells are functionally conserved among land plants.</title>
        <authorList>
            <person name="Honkanen S."/>
            <person name="Jones V.A."/>
            <person name="Morieri G."/>
            <person name="Champion C."/>
            <person name="Hetherington A.J."/>
            <person name="Kelly S."/>
            <person name="Saint-Marcoux D."/>
            <person name="Proust H."/>
            <person name="Prescott H."/>
            <person name="Dolan L."/>
        </authorList>
    </citation>
    <scope>NUCLEOTIDE SEQUENCE [LARGE SCALE GENOMIC DNA]</scope>
    <source>
        <tissue evidence="1">Whole gametophyte</tissue>
    </source>
</reference>
<dbReference type="AlphaFoldDB" id="A0A176WG34"/>
<name>A0A176WG34_MARPO</name>
<accession>A0A176WG34</accession>
<keyword evidence="2" id="KW-1185">Reference proteome</keyword>
<dbReference type="Proteomes" id="UP000077202">
    <property type="component" value="Unassembled WGS sequence"/>
</dbReference>
<dbReference type="EMBL" id="LVLJ01001129">
    <property type="protein sequence ID" value="OAE31255.1"/>
    <property type="molecule type" value="Genomic_DNA"/>
</dbReference>
<evidence type="ECO:0000313" key="1">
    <source>
        <dbReference type="EMBL" id="OAE31255.1"/>
    </source>
</evidence>
<gene>
    <name evidence="1" type="ORF">AXG93_1962s1120</name>
</gene>
<protein>
    <submittedName>
        <fullName evidence="1">Uncharacterized protein</fullName>
    </submittedName>
</protein>
<proteinExistence type="predicted"/>
<sequence length="145" mass="16720">MLGGWDPVLWQTLRHVQECCEIALAQSHQCTATTYSLFRVFDPRNGLQSESRLWRCFYGCMKNLHHISTRLDIRRLICMDFTDDGNEEGLVSTLRRSVGSAFPCDEGIPRRRVDPTNRLDVLQRTWVTLEHIGEKEENPESGIAL</sequence>
<evidence type="ECO:0000313" key="2">
    <source>
        <dbReference type="Proteomes" id="UP000077202"/>
    </source>
</evidence>
<comment type="caution">
    <text evidence="1">The sequence shown here is derived from an EMBL/GenBank/DDBJ whole genome shotgun (WGS) entry which is preliminary data.</text>
</comment>
<organism evidence="1 2">
    <name type="scientific">Marchantia polymorpha subsp. ruderalis</name>
    <dbReference type="NCBI Taxonomy" id="1480154"/>
    <lineage>
        <taxon>Eukaryota</taxon>
        <taxon>Viridiplantae</taxon>
        <taxon>Streptophyta</taxon>
        <taxon>Embryophyta</taxon>
        <taxon>Marchantiophyta</taxon>
        <taxon>Marchantiopsida</taxon>
        <taxon>Marchantiidae</taxon>
        <taxon>Marchantiales</taxon>
        <taxon>Marchantiaceae</taxon>
        <taxon>Marchantia</taxon>
    </lineage>
</organism>